<protein>
    <submittedName>
        <fullName evidence="1">Uncharacterized protein</fullName>
    </submittedName>
</protein>
<dbReference type="Proteomes" id="UP001432146">
    <property type="component" value="Unassembled WGS sequence"/>
</dbReference>
<dbReference type="EMBL" id="JAWNGG020000084">
    <property type="protein sequence ID" value="KAK9303051.1"/>
    <property type="molecule type" value="Genomic_DNA"/>
</dbReference>
<comment type="caution">
    <text evidence="1">The sequence shown here is derived from an EMBL/GenBank/DDBJ whole genome shotgun (WGS) entry which is preliminary data.</text>
</comment>
<reference evidence="1 2" key="1">
    <citation type="submission" date="2024-05" db="EMBL/GenBank/DDBJ databases">
        <title>The nuclear and mitochondrial genome assemblies of Tetragonisca angustula (Apidae: Meliponini), a tiny yet remarkable pollinator in the Neotropics.</title>
        <authorList>
            <person name="Ferrari R."/>
            <person name="Ricardo P.C."/>
            <person name="Dias F.C."/>
            <person name="Araujo N.S."/>
            <person name="Soares D.O."/>
            <person name="Zhou Q.-S."/>
            <person name="Zhu C.-D."/>
            <person name="Coutinho L."/>
            <person name="Airas M.C."/>
            <person name="Batista T.M."/>
        </authorList>
    </citation>
    <scope>NUCLEOTIDE SEQUENCE [LARGE SCALE GENOMIC DNA]</scope>
    <source>
        <strain evidence="1">ASF017062</strain>
        <tissue evidence="1">Abdomen</tissue>
    </source>
</reference>
<evidence type="ECO:0000313" key="1">
    <source>
        <dbReference type="EMBL" id="KAK9303051.1"/>
    </source>
</evidence>
<evidence type="ECO:0000313" key="2">
    <source>
        <dbReference type="Proteomes" id="UP001432146"/>
    </source>
</evidence>
<organism evidence="1 2">
    <name type="scientific">Tetragonisca angustula</name>
    <dbReference type="NCBI Taxonomy" id="166442"/>
    <lineage>
        <taxon>Eukaryota</taxon>
        <taxon>Metazoa</taxon>
        <taxon>Ecdysozoa</taxon>
        <taxon>Arthropoda</taxon>
        <taxon>Hexapoda</taxon>
        <taxon>Insecta</taxon>
        <taxon>Pterygota</taxon>
        <taxon>Neoptera</taxon>
        <taxon>Endopterygota</taxon>
        <taxon>Hymenoptera</taxon>
        <taxon>Apocrita</taxon>
        <taxon>Aculeata</taxon>
        <taxon>Apoidea</taxon>
        <taxon>Anthophila</taxon>
        <taxon>Apidae</taxon>
        <taxon>Tetragonisca</taxon>
    </lineage>
</organism>
<keyword evidence="2" id="KW-1185">Reference proteome</keyword>
<sequence>MSSRSSSAIEMEITQCARLRFSSNLFSLENCRLSSGGELKIVDAACLVERGKVTGRISSNIVDEMRNVPR</sequence>
<accession>A0AAW0ZZM3</accession>
<gene>
    <name evidence="1" type="ORF">QLX08_005156</name>
</gene>
<proteinExistence type="predicted"/>
<dbReference type="AlphaFoldDB" id="A0AAW0ZZM3"/>
<name>A0AAW0ZZM3_9HYME</name>